<dbReference type="SUPFAM" id="SSF81324">
    <property type="entry name" value="Voltage-gated potassium channels"/>
    <property type="match status" value="1"/>
</dbReference>
<evidence type="ECO:0000256" key="1">
    <source>
        <dbReference type="ARBA" id="ARBA00004141"/>
    </source>
</evidence>
<comment type="subcellular location">
    <subcellularLocation>
        <location evidence="1">Membrane</location>
        <topology evidence="1">Multi-pass membrane protein</topology>
    </subcellularLocation>
</comment>
<name>A0A090LIT9_STRRB</name>
<dbReference type="Pfam" id="PF02888">
    <property type="entry name" value="CaMBD"/>
    <property type="match status" value="1"/>
</dbReference>
<feature type="transmembrane region" description="Helical" evidence="9">
    <location>
        <begin position="436"/>
        <end position="453"/>
    </location>
</feature>
<feature type="domain" description="Calmodulin-binding" evidence="10">
    <location>
        <begin position="716"/>
        <end position="792"/>
    </location>
</feature>
<dbReference type="GO" id="GO:0005516">
    <property type="term" value="F:calmodulin binding"/>
    <property type="evidence" value="ECO:0007669"/>
    <property type="project" value="InterPro"/>
</dbReference>
<dbReference type="InterPro" id="IPR004178">
    <property type="entry name" value="CaM-bd_dom"/>
</dbReference>
<dbReference type="Gene3D" id="1.10.287.70">
    <property type="match status" value="2"/>
</dbReference>
<keyword evidence="3 9" id="KW-0812">Transmembrane</keyword>
<reference evidence="13" key="2">
    <citation type="submission" date="2020-12" db="UniProtKB">
        <authorList>
            <consortium name="WormBaseParasite"/>
        </authorList>
    </citation>
    <scope>IDENTIFICATION</scope>
</reference>
<evidence type="ECO:0000256" key="7">
    <source>
        <dbReference type="ARBA" id="ARBA00023303"/>
    </source>
</evidence>
<dbReference type="WBParaSite" id="SRAE_2000430000.1">
    <property type="protein sequence ID" value="SRAE_2000430000.1"/>
    <property type="gene ID" value="WBGene00264530"/>
</dbReference>
<evidence type="ECO:0000256" key="5">
    <source>
        <dbReference type="ARBA" id="ARBA00023065"/>
    </source>
</evidence>
<dbReference type="SUPFAM" id="SSF81327">
    <property type="entry name" value="Small-conductance potassium channel"/>
    <property type="match status" value="1"/>
</dbReference>
<reference evidence="11 12" key="1">
    <citation type="submission" date="2014-09" db="EMBL/GenBank/DDBJ databases">
        <authorList>
            <person name="Martin A.A."/>
        </authorList>
    </citation>
    <scope>NUCLEOTIDE SEQUENCE</scope>
    <source>
        <strain evidence="12">ED321</strain>
        <strain evidence="11">ED321 Heterogonic</strain>
    </source>
</reference>
<evidence type="ECO:0000259" key="10">
    <source>
        <dbReference type="SMART" id="SM01053"/>
    </source>
</evidence>
<evidence type="ECO:0000313" key="13">
    <source>
        <dbReference type="WBParaSite" id="SRAE_2000430000.1"/>
    </source>
</evidence>
<dbReference type="Proteomes" id="UP000035682">
    <property type="component" value="Unplaced"/>
</dbReference>
<dbReference type="Pfam" id="PF07885">
    <property type="entry name" value="Ion_trans_2"/>
    <property type="match status" value="1"/>
</dbReference>
<evidence type="ECO:0000256" key="9">
    <source>
        <dbReference type="SAM" id="Phobius"/>
    </source>
</evidence>
<dbReference type="SMART" id="SM01053">
    <property type="entry name" value="CaMBD"/>
    <property type="match status" value="1"/>
</dbReference>
<dbReference type="EMBL" id="LN609529">
    <property type="protein sequence ID" value="CEF69653.1"/>
    <property type="molecule type" value="Genomic_DNA"/>
</dbReference>
<feature type="transmembrane region" description="Helical" evidence="9">
    <location>
        <begin position="614"/>
        <end position="632"/>
    </location>
</feature>
<dbReference type="STRING" id="34506.A0A090LIT9"/>
<feature type="transmembrane region" description="Helical" evidence="9">
    <location>
        <begin position="677"/>
        <end position="697"/>
    </location>
</feature>
<dbReference type="InterPro" id="IPR015449">
    <property type="entry name" value="K_chnl_Ca-activ_SK"/>
</dbReference>
<keyword evidence="4 9" id="KW-1133">Transmembrane helix</keyword>
<evidence type="ECO:0000256" key="8">
    <source>
        <dbReference type="SAM" id="Coils"/>
    </source>
</evidence>
<dbReference type="InterPro" id="IPR013099">
    <property type="entry name" value="K_chnl_dom"/>
</dbReference>
<evidence type="ECO:0000256" key="3">
    <source>
        <dbReference type="ARBA" id="ARBA00022692"/>
    </source>
</evidence>
<evidence type="ECO:0000313" key="12">
    <source>
        <dbReference type="Proteomes" id="UP000035682"/>
    </source>
</evidence>
<feature type="transmembrane region" description="Helical" evidence="9">
    <location>
        <begin position="652"/>
        <end position="670"/>
    </location>
</feature>
<keyword evidence="2" id="KW-0813">Transport</keyword>
<dbReference type="WormBase" id="SRAE_2000430000">
    <property type="protein sequence ID" value="SRP00787"/>
    <property type="gene ID" value="WBGene00264530"/>
</dbReference>
<dbReference type="GO" id="GO:0016020">
    <property type="term" value="C:membrane"/>
    <property type="evidence" value="ECO:0007669"/>
    <property type="project" value="UniProtKB-SubCell"/>
</dbReference>
<dbReference type="RefSeq" id="XP_024508852.1">
    <property type="nucleotide sequence ID" value="XM_024643154.1"/>
</dbReference>
<evidence type="ECO:0000256" key="4">
    <source>
        <dbReference type="ARBA" id="ARBA00022989"/>
    </source>
</evidence>
<dbReference type="PANTHER" id="PTHR10153">
    <property type="entry name" value="SMALL CONDUCTANCE CALCIUM-ACTIVATED POTASSIUM CHANNEL"/>
    <property type="match status" value="1"/>
</dbReference>
<dbReference type="CTD" id="36382023"/>
<evidence type="ECO:0000313" key="14">
    <source>
        <dbReference type="WormBase" id="SRAE_2000430000"/>
    </source>
</evidence>
<dbReference type="Pfam" id="PF03530">
    <property type="entry name" value="SK_channel"/>
    <property type="match status" value="1"/>
</dbReference>
<organism evidence="11">
    <name type="scientific">Strongyloides ratti</name>
    <name type="common">Parasitic roundworm</name>
    <dbReference type="NCBI Taxonomy" id="34506"/>
    <lineage>
        <taxon>Eukaryota</taxon>
        <taxon>Metazoa</taxon>
        <taxon>Ecdysozoa</taxon>
        <taxon>Nematoda</taxon>
        <taxon>Chromadorea</taxon>
        <taxon>Rhabditida</taxon>
        <taxon>Tylenchina</taxon>
        <taxon>Panagrolaimomorpha</taxon>
        <taxon>Strongyloidoidea</taxon>
        <taxon>Strongyloididae</taxon>
        <taxon>Strongyloides</taxon>
    </lineage>
</organism>
<dbReference type="InterPro" id="IPR036122">
    <property type="entry name" value="CaM-bd_dom_sf"/>
</dbReference>
<dbReference type="GeneID" id="36382023"/>
<protein>
    <submittedName>
        <fullName evidence="11">Calmodulin-binding domain and Two pore domain potassium channel domain and Potassium channel, calcium-activated, SK family-containing protein</fullName>
    </submittedName>
</protein>
<keyword evidence="8" id="KW-0175">Coiled coil</keyword>
<evidence type="ECO:0000313" key="11">
    <source>
        <dbReference type="EMBL" id="CEF69653.1"/>
    </source>
</evidence>
<proteinExistence type="predicted"/>
<keyword evidence="5" id="KW-0406">Ion transport</keyword>
<sequence length="925" mass="105014">MEDGWNRKGLLQIPGLKSSASTSSIVGICSICKRNIERKNLVRLSYQNTNVSFSANCLSPTTSKSSQSNKGISCDLTNQNNEKSLYINSNGRVLVKGATLDDASSPRVSSVSCQCHTMQMSHNSNCDWSISHGNLIELSNRLHPQSNQIAQVSSDILRVSGYTNQYRHLLSGKSKRDSGSETYLNRQKSLDYDVSYWNKTIEDENILQNECKCISRKNSISSVILCDKKDEEHPNTAILSSNPTVLTTTLISSRCQSSNTIRRSYYSRAPMLKYSDEVCNHRSFDIYHPKYIVRPLIPTRSFSLHKHYYCQSPDTFLRRPSFKSHCKKCCPYSNKQQSVNIKLPNWYDNPVPINNLQMEDTKGNLKKYEKKNGEVQIEASNQLDQDSIVRDTGKGSIITRKVKRRKSGYGIAITSDSTAKMRFRHRKLLFEKRNHVCDLSLALALVGLVLIVIDSEMTALNIISKNHLISYALRAGCVLSTFFLLISLITYHRIEVHLALIDSGADDWRVALTTERIIKLGIELIVCACCPFPGSGTIRWPHISPIDRNVTMVQVPTDVVLSVPMFLRAYLLCRFMVLHSKQFQDAATRSIAALNRISMDFRFVIKTMMANHPLRVLVVFTCAYWTCMSWMFTQCERYNNIDSGHEHHYLNSLWFIMVTFMSIGYGDIVPTTYCGRMLSITTGIVGAGVSSALIAVISRKLELSRAEKHVNNFMADSKLTNQRKNAAASVLQQTWFIHKYQKGLSKGDDLRLRHHQRKFLQSINEFRKIKWDQRKLQEKGNSLLDVGKLHSEMHETLWEMHRAQDQFISQIDMLTQKVAELQVTIIKQIESQKNKKTDIKCDDTKLVVPETSAAYCMTNSVTTPDCSRTSSINGSPNIIHRVHSHPYIQMEASMLSDNIVSNSQNNIEPMVVEVDETGETTSLLQ</sequence>
<keyword evidence="6 9" id="KW-0472">Membrane</keyword>
<feature type="transmembrane region" description="Helical" evidence="9">
    <location>
        <begin position="468"/>
        <end position="491"/>
    </location>
</feature>
<keyword evidence="12" id="KW-1185">Reference proteome</keyword>
<evidence type="ECO:0000256" key="2">
    <source>
        <dbReference type="ARBA" id="ARBA00022448"/>
    </source>
</evidence>
<gene>
    <name evidence="11 13 14" type="ORF">SRAE_2000430000</name>
</gene>
<accession>A0A090LIT9</accession>
<dbReference type="OrthoDB" id="73653at2759"/>
<dbReference type="AlphaFoldDB" id="A0A090LIT9"/>
<keyword evidence="7 11" id="KW-0407">Ion channel</keyword>
<evidence type="ECO:0000256" key="6">
    <source>
        <dbReference type="ARBA" id="ARBA00023136"/>
    </source>
</evidence>
<dbReference type="GO" id="GO:0016286">
    <property type="term" value="F:small conductance calcium-activated potassium channel activity"/>
    <property type="evidence" value="ECO:0007669"/>
    <property type="project" value="InterPro"/>
</dbReference>
<feature type="coiled-coil region" evidence="8">
    <location>
        <begin position="358"/>
        <end position="385"/>
    </location>
</feature>